<name>U2YL70_9SPHN</name>
<dbReference type="PRINTS" id="PR00833">
    <property type="entry name" value="POAALLERGEN"/>
</dbReference>
<evidence type="ECO:0000256" key="1">
    <source>
        <dbReference type="SAM" id="MobiDB-lite"/>
    </source>
</evidence>
<feature type="transmembrane region" description="Helical" evidence="2">
    <location>
        <begin position="116"/>
        <end position="139"/>
    </location>
</feature>
<evidence type="ECO:0000313" key="4">
    <source>
        <dbReference type="EMBL" id="GAD49340.1"/>
    </source>
</evidence>
<keyword evidence="2" id="KW-0812">Transmembrane</keyword>
<organism evidence="4 5">
    <name type="scientific">Caenibius tardaugens NBRC 16725</name>
    <dbReference type="NCBI Taxonomy" id="1219035"/>
    <lineage>
        <taxon>Bacteria</taxon>
        <taxon>Pseudomonadati</taxon>
        <taxon>Pseudomonadota</taxon>
        <taxon>Alphaproteobacteria</taxon>
        <taxon>Sphingomonadales</taxon>
        <taxon>Erythrobacteraceae</taxon>
        <taxon>Caenibius</taxon>
    </lineage>
</organism>
<evidence type="ECO:0000313" key="5">
    <source>
        <dbReference type="Proteomes" id="UP000016568"/>
    </source>
</evidence>
<dbReference type="PANTHER" id="PTHR34475">
    <property type="match status" value="1"/>
</dbReference>
<dbReference type="KEGG" id="ntd:EGO55_12540"/>
<reference evidence="4 5" key="1">
    <citation type="submission" date="2013-09" db="EMBL/GenBank/DDBJ databases">
        <title>Whole genome shotgun sequence of Novosphingobium tardaugens NBRC 16725.</title>
        <authorList>
            <person name="Isaki S."/>
            <person name="Hosoyama A."/>
            <person name="Tsuchikane K."/>
            <person name="Katsumata H."/>
            <person name="Ando Y."/>
            <person name="Yamazaki S."/>
            <person name="Fujita N."/>
        </authorList>
    </citation>
    <scope>NUCLEOTIDE SEQUENCE [LARGE SCALE GENOMIC DNA]</scope>
    <source>
        <strain evidence="4 5">NBRC 16725</strain>
    </source>
</reference>
<dbReference type="InterPro" id="IPR001387">
    <property type="entry name" value="Cro/C1-type_HTH"/>
</dbReference>
<dbReference type="InterPro" id="IPR050400">
    <property type="entry name" value="Bact_Cytoskel_RodZ"/>
</dbReference>
<keyword evidence="2" id="KW-0472">Membrane</keyword>
<keyword evidence="5" id="KW-1185">Reference proteome</keyword>
<dbReference type="Gene3D" id="1.10.260.40">
    <property type="entry name" value="lambda repressor-like DNA-binding domains"/>
    <property type="match status" value="1"/>
</dbReference>
<dbReference type="GO" id="GO:0003677">
    <property type="term" value="F:DNA binding"/>
    <property type="evidence" value="ECO:0007669"/>
    <property type="project" value="InterPro"/>
</dbReference>
<dbReference type="InterPro" id="IPR025194">
    <property type="entry name" value="RodZ-like_C"/>
</dbReference>
<dbReference type="SUPFAM" id="SSF47413">
    <property type="entry name" value="lambda repressor-like DNA-binding domains"/>
    <property type="match status" value="1"/>
</dbReference>
<dbReference type="InterPro" id="IPR010982">
    <property type="entry name" value="Lambda_DNA-bd_dom_sf"/>
</dbReference>
<dbReference type="Pfam" id="PF13413">
    <property type="entry name" value="HTH_25"/>
    <property type="match status" value="1"/>
</dbReference>
<dbReference type="PANTHER" id="PTHR34475:SF1">
    <property type="entry name" value="CYTOSKELETON PROTEIN RODZ"/>
    <property type="match status" value="1"/>
</dbReference>
<keyword evidence="2" id="KW-1133">Transmembrane helix</keyword>
<gene>
    <name evidence="4" type="ORF">NT2_05_02600</name>
</gene>
<dbReference type="SMART" id="SM00530">
    <property type="entry name" value="HTH_XRE"/>
    <property type="match status" value="1"/>
</dbReference>
<accession>U2YL70</accession>
<evidence type="ECO:0000259" key="3">
    <source>
        <dbReference type="SMART" id="SM00530"/>
    </source>
</evidence>
<protein>
    <submittedName>
        <fullName evidence="4">Putative Xre family transcriptional regulator</fullName>
    </submittedName>
</protein>
<dbReference type="eggNOG" id="COG1426">
    <property type="taxonomic scope" value="Bacteria"/>
</dbReference>
<comment type="caution">
    <text evidence="4">The sequence shown here is derived from an EMBL/GenBank/DDBJ whole genome shotgun (WGS) entry which is preliminary data.</text>
</comment>
<feature type="region of interest" description="Disordered" evidence="1">
    <location>
        <begin position="273"/>
        <end position="297"/>
    </location>
</feature>
<dbReference type="Proteomes" id="UP000016568">
    <property type="component" value="Unassembled WGS sequence"/>
</dbReference>
<evidence type="ECO:0000256" key="2">
    <source>
        <dbReference type="SAM" id="Phobius"/>
    </source>
</evidence>
<dbReference type="AlphaFoldDB" id="U2YL70"/>
<dbReference type="EMBL" id="BASZ01000005">
    <property type="protein sequence ID" value="GAD49340.1"/>
    <property type="molecule type" value="Genomic_DNA"/>
</dbReference>
<dbReference type="OrthoDB" id="9790252at2"/>
<sequence>MDQLSEQFEEDQAVQSVGERIRAAREKAGFSLAQLSSETRISLRHLEMIEADEFDRLPARTYAVGFSRSVANALGLNSAEIAADVRAVLNAQTREAPRRIQTFEPGDPARVPSARLGWYMALIAIVLLVGAFVFLRGFFSPAASLPELRDETAVAASAQAPAQTQAGAQAATPAAPTGGAVAFTALEEGVWVKFYDAAGKQLLEKGLAKGETYTVPADAQGPMVWTARPDALAITVGGQPVARLSDVQKVMKNVPVTAAALLARKPAGTAASAATGASASPVAAPAPASAAPASPTA</sequence>
<feature type="domain" description="HTH cro/C1-type" evidence="3">
    <location>
        <begin position="20"/>
        <end position="81"/>
    </location>
</feature>
<proteinExistence type="predicted"/>
<dbReference type="CDD" id="cd00093">
    <property type="entry name" value="HTH_XRE"/>
    <property type="match status" value="1"/>
</dbReference>
<dbReference type="Pfam" id="PF13464">
    <property type="entry name" value="RodZ_C"/>
    <property type="match status" value="1"/>
</dbReference>